<organism evidence="1 2">
    <name type="scientific">Ruania alkalisoli</name>
    <dbReference type="NCBI Taxonomy" id="2779775"/>
    <lineage>
        <taxon>Bacteria</taxon>
        <taxon>Bacillati</taxon>
        <taxon>Actinomycetota</taxon>
        <taxon>Actinomycetes</taxon>
        <taxon>Micrococcales</taxon>
        <taxon>Ruaniaceae</taxon>
        <taxon>Ruania</taxon>
    </lineage>
</organism>
<dbReference type="AlphaFoldDB" id="A0A7M1STF2"/>
<dbReference type="EMBL" id="CP063169">
    <property type="protein sequence ID" value="QOR70840.1"/>
    <property type="molecule type" value="Genomic_DNA"/>
</dbReference>
<gene>
    <name evidence="1" type="ORF">IM660_00510</name>
</gene>
<reference evidence="1 2" key="1">
    <citation type="submission" date="2020-10" db="EMBL/GenBank/DDBJ databases">
        <title>Haloactinobacterium sp. RN3S43, a bacterium isolated from saline soil.</title>
        <authorList>
            <person name="Sun J.-Q."/>
        </authorList>
    </citation>
    <scope>NUCLEOTIDE SEQUENCE [LARGE SCALE GENOMIC DNA]</scope>
    <source>
        <strain evidence="1 2">RN3S43</strain>
    </source>
</reference>
<dbReference type="Proteomes" id="UP000593758">
    <property type="component" value="Chromosome"/>
</dbReference>
<accession>A0A7M1STF2</accession>
<dbReference type="KEGG" id="halt:IM660_00510"/>
<evidence type="ECO:0000313" key="2">
    <source>
        <dbReference type="Proteomes" id="UP000593758"/>
    </source>
</evidence>
<sequence length="75" mass="8515">MRFTASAFRHGITQRQIETALQVPMRMVDQGGDLRLIIGATESGNLLEIVMADPEAADERVIHAMPLRPKFYRYL</sequence>
<keyword evidence="2" id="KW-1185">Reference proteome</keyword>
<name>A0A7M1STF2_9MICO</name>
<proteinExistence type="predicted"/>
<evidence type="ECO:0008006" key="3">
    <source>
        <dbReference type="Google" id="ProtNLM"/>
    </source>
</evidence>
<dbReference type="RefSeq" id="WP_193497512.1">
    <property type="nucleotide sequence ID" value="NZ_CP063169.1"/>
</dbReference>
<protein>
    <recommendedName>
        <fullName evidence="3">DUF4258 domain-containing protein</fullName>
    </recommendedName>
</protein>
<evidence type="ECO:0000313" key="1">
    <source>
        <dbReference type="EMBL" id="QOR70840.1"/>
    </source>
</evidence>